<dbReference type="Proteomes" id="UP000432715">
    <property type="component" value="Unassembled WGS sequence"/>
</dbReference>
<name>A0A6I0F3U6_9FIRM</name>
<gene>
    <name evidence="1" type="ORF">F8154_10295</name>
</gene>
<evidence type="ECO:0000313" key="2">
    <source>
        <dbReference type="Proteomes" id="UP000432715"/>
    </source>
</evidence>
<organism evidence="1 2">
    <name type="scientific">Alkaliphilus pronyensis</name>
    <dbReference type="NCBI Taxonomy" id="1482732"/>
    <lineage>
        <taxon>Bacteria</taxon>
        <taxon>Bacillati</taxon>
        <taxon>Bacillota</taxon>
        <taxon>Clostridia</taxon>
        <taxon>Peptostreptococcales</taxon>
        <taxon>Natronincolaceae</taxon>
        <taxon>Alkaliphilus</taxon>
    </lineage>
</organism>
<comment type="caution">
    <text evidence="1">The sequence shown here is derived from an EMBL/GenBank/DDBJ whole genome shotgun (WGS) entry which is preliminary data.</text>
</comment>
<protein>
    <submittedName>
        <fullName evidence="1">Uncharacterized protein</fullName>
    </submittedName>
</protein>
<dbReference type="RefSeq" id="WP_151861527.1">
    <property type="nucleotide sequence ID" value="NZ_WBZC01000037.1"/>
</dbReference>
<dbReference type="AlphaFoldDB" id="A0A6I0F3U6"/>
<evidence type="ECO:0000313" key="1">
    <source>
        <dbReference type="EMBL" id="KAB3533849.1"/>
    </source>
</evidence>
<sequence>MRTKLKQLRTLKEKILSIKNDEEDMSEVISKFTDEDLKEIIDIMESTGEYSTEANLYWNKVMDRLGEKRYYAKIE</sequence>
<keyword evidence="2" id="KW-1185">Reference proteome</keyword>
<accession>A0A6I0F3U6</accession>
<dbReference type="EMBL" id="WBZC01000037">
    <property type="protein sequence ID" value="KAB3533849.1"/>
    <property type="molecule type" value="Genomic_DNA"/>
</dbReference>
<proteinExistence type="predicted"/>
<reference evidence="1 2" key="1">
    <citation type="submission" date="2019-10" db="EMBL/GenBank/DDBJ databases">
        <title>Alkaliphilus serpentinus sp. nov. and Alkaliphilus pronyensis sp. nov., two novel anaerobic alkaliphilic species isolated from the serpentinized-hosted hydrothermal field of the Prony Bay (New Caledonia).</title>
        <authorList>
            <person name="Postec A."/>
        </authorList>
    </citation>
    <scope>NUCLEOTIDE SEQUENCE [LARGE SCALE GENOMIC DNA]</scope>
    <source>
        <strain evidence="1 2">LacV</strain>
    </source>
</reference>